<evidence type="ECO:0000313" key="1">
    <source>
        <dbReference type="EMBL" id="MPM94429.1"/>
    </source>
</evidence>
<comment type="caution">
    <text evidence="1">The sequence shown here is derived from an EMBL/GenBank/DDBJ whole genome shotgun (WGS) entry which is preliminary data.</text>
</comment>
<name>A0A645DYT4_9ZZZZ</name>
<dbReference type="EMBL" id="VSSQ01041065">
    <property type="protein sequence ID" value="MPM94429.1"/>
    <property type="molecule type" value="Genomic_DNA"/>
</dbReference>
<gene>
    <name evidence="1" type="ORF">SDC9_141575</name>
</gene>
<accession>A0A645DYT4</accession>
<proteinExistence type="predicted"/>
<protein>
    <submittedName>
        <fullName evidence="1">Uncharacterized protein</fullName>
    </submittedName>
</protein>
<sequence>MRIIAGALALVALTGFAHANNENGDYCAIPKLEQGVATTVEVPYIDKPFCGTALIDKHYVRMAEFAKATDEGEPQCSSESFCTRVFRFYRDKEKATTPYILIFHGPRHRKSA</sequence>
<organism evidence="1">
    <name type="scientific">bioreactor metagenome</name>
    <dbReference type="NCBI Taxonomy" id="1076179"/>
    <lineage>
        <taxon>unclassified sequences</taxon>
        <taxon>metagenomes</taxon>
        <taxon>ecological metagenomes</taxon>
    </lineage>
</organism>
<dbReference type="AlphaFoldDB" id="A0A645DYT4"/>
<reference evidence="1" key="1">
    <citation type="submission" date="2019-08" db="EMBL/GenBank/DDBJ databases">
        <authorList>
            <person name="Kucharzyk K."/>
            <person name="Murdoch R.W."/>
            <person name="Higgins S."/>
            <person name="Loffler F."/>
        </authorList>
    </citation>
    <scope>NUCLEOTIDE SEQUENCE</scope>
</reference>